<dbReference type="GO" id="GO:0009055">
    <property type="term" value="F:electron transfer activity"/>
    <property type="evidence" value="ECO:0007669"/>
    <property type="project" value="InterPro"/>
</dbReference>
<dbReference type="InterPro" id="IPR011041">
    <property type="entry name" value="Quinoprot_gluc/sorb_DH_b-prop"/>
</dbReference>
<dbReference type="Gene3D" id="1.10.760.10">
    <property type="entry name" value="Cytochrome c-like domain"/>
    <property type="match status" value="1"/>
</dbReference>
<keyword evidence="9" id="KW-1185">Reference proteome</keyword>
<evidence type="ECO:0000259" key="7">
    <source>
        <dbReference type="PROSITE" id="PS51007"/>
    </source>
</evidence>
<evidence type="ECO:0000313" key="8">
    <source>
        <dbReference type="EMBL" id="SEA33605.1"/>
    </source>
</evidence>
<dbReference type="InterPro" id="IPR036909">
    <property type="entry name" value="Cyt_c-like_dom_sf"/>
</dbReference>
<evidence type="ECO:0000256" key="2">
    <source>
        <dbReference type="ARBA" id="ARBA00022617"/>
    </source>
</evidence>
<evidence type="ECO:0000256" key="5">
    <source>
        <dbReference type="ARBA" id="ARBA00023004"/>
    </source>
</evidence>
<keyword evidence="5 6" id="KW-0408">Iron</keyword>
<dbReference type="GO" id="GO:0020037">
    <property type="term" value="F:heme binding"/>
    <property type="evidence" value="ECO:0007669"/>
    <property type="project" value="InterPro"/>
</dbReference>
<evidence type="ECO:0000256" key="4">
    <source>
        <dbReference type="ARBA" id="ARBA00022982"/>
    </source>
</evidence>
<dbReference type="SUPFAM" id="SSF46626">
    <property type="entry name" value="Cytochrome c"/>
    <property type="match status" value="1"/>
</dbReference>
<accession>A0A1H4AC78</accession>
<dbReference type="InterPro" id="IPR009056">
    <property type="entry name" value="Cyt_c-like_dom"/>
</dbReference>
<dbReference type="InterPro" id="IPR002327">
    <property type="entry name" value="Cyt_c_1A/1B"/>
</dbReference>
<dbReference type="EMBL" id="FNQO01000003">
    <property type="protein sequence ID" value="SEA33605.1"/>
    <property type="molecule type" value="Genomic_DNA"/>
</dbReference>
<dbReference type="InterPro" id="IPR012938">
    <property type="entry name" value="Glc/Sorbosone_DH"/>
</dbReference>
<organism evidence="8 9">
    <name type="scientific">Microbulbifer marinus</name>
    <dbReference type="NCBI Taxonomy" id="658218"/>
    <lineage>
        <taxon>Bacteria</taxon>
        <taxon>Pseudomonadati</taxon>
        <taxon>Pseudomonadota</taxon>
        <taxon>Gammaproteobacteria</taxon>
        <taxon>Cellvibrionales</taxon>
        <taxon>Microbulbiferaceae</taxon>
        <taxon>Microbulbifer</taxon>
    </lineage>
</organism>
<dbReference type="Gene3D" id="2.120.10.30">
    <property type="entry name" value="TolB, C-terminal domain"/>
    <property type="match status" value="1"/>
</dbReference>
<evidence type="ECO:0000256" key="1">
    <source>
        <dbReference type="ARBA" id="ARBA00022448"/>
    </source>
</evidence>
<sequence length="547" mass="61052">MKRNFYLICAATVLALAMLAAAFLVGGLAGKLRIQPLFEPINATETMIRTVLSKFRGQRSNQTFLESSLLELSLTSLEVMPKNPGDNVGFTPLGNGYLIAKRNGELSYAELNWPDSFSVKKLPYRVPVKKEIFLQHPVTERHPRIPLHFGVKDIYTLKADDGFYIYASHHFWKEQEACAVFRLSGIRIAENAFADVPEHEWQTLFESQPCLKLDASVNRLGVDDTLLQAGGRIAQYDADQLLVTIGDHYMEGLHNPDLVQDPAASYGKSWLVNRHTGEATLFTMGHRNPQGLTRDQFGNWWSSEHGPRGGDELNVLRAGANYGWPRVSYGTLYAGYDYPPGADWHEHGDYTDPAYIWARSVGASNLIRLNGSRFTRWGDDLIMASLGGRSLIRLEARGTDIIGMERIAIGDRLRDLAQAADGTLLLMTDSGVFIRVEPAAEAEPGEMDISQQARTLWMACGACHSNQRGEGHHIGPNLAQVFNRPIAGAEDFRYSPALRAVDGRWSEENLDRFLADPKSFAPGNSMTFAGIEDPQQRRLLIQYLKEQ</sequence>
<keyword evidence="4" id="KW-0249">Electron transport</keyword>
<dbReference type="OrthoDB" id="9770043at2"/>
<dbReference type="PANTHER" id="PTHR11961">
    <property type="entry name" value="CYTOCHROME C"/>
    <property type="match status" value="1"/>
</dbReference>
<dbReference type="InterPro" id="IPR011042">
    <property type="entry name" value="6-blade_b-propeller_TolB-like"/>
</dbReference>
<protein>
    <submittedName>
        <fullName evidence="8">Glucose / Sorbosone dehydrogenase</fullName>
    </submittedName>
</protein>
<proteinExistence type="predicted"/>
<dbReference type="RefSeq" id="WP_091389466.1">
    <property type="nucleotide sequence ID" value="NZ_FNQO01000003.1"/>
</dbReference>
<dbReference type="SUPFAM" id="SSF50952">
    <property type="entry name" value="Soluble quinoprotein glucose dehydrogenase"/>
    <property type="match status" value="1"/>
</dbReference>
<dbReference type="PROSITE" id="PS51007">
    <property type="entry name" value="CYTC"/>
    <property type="match status" value="1"/>
</dbReference>
<evidence type="ECO:0000256" key="3">
    <source>
        <dbReference type="ARBA" id="ARBA00022723"/>
    </source>
</evidence>
<dbReference type="AlphaFoldDB" id="A0A1H4AC78"/>
<dbReference type="PRINTS" id="PR00604">
    <property type="entry name" value="CYTCHRMECIAB"/>
</dbReference>
<evidence type="ECO:0000313" key="9">
    <source>
        <dbReference type="Proteomes" id="UP000198658"/>
    </source>
</evidence>
<name>A0A1H4AC78_9GAMM</name>
<dbReference type="STRING" id="658218.SAMN05216562_2688"/>
<dbReference type="Proteomes" id="UP000198658">
    <property type="component" value="Unassembled WGS sequence"/>
</dbReference>
<dbReference type="GO" id="GO:0046872">
    <property type="term" value="F:metal ion binding"/>
    <property type="evidence" value="ECO:0007669"/>
    <property type="project" value="UniProtKB-KW"/>
</dbReference>
<reference evidence="9" key="1">
    <citation type="submission" date="2016-10" db="EMBL/GenBank/DDBJ databases">
        <authorList>
            <person name="Varghese N."/>
            <person name="Submissions S."/>
        </authorList>
    </citation>
    <scope>NUCLEOTIDE SEQUENCE [LARGE SCALE GENOMIC DNA]</scope>
    <source>
        <strain evidence="9">CGMCC 1.10657</strain>
    </source>
</reference>
<keyword evidence="2 6" id="KW-0349">Heme</keyword>
<gene>
    <name evidence="8" type="ORF">SAMN05216562_2688</name>
</gene>
<evidence type="ECO:0000256" key="6">
    <source>
        <dbReference type="PROSITE-ProRule" id="PRU00433"/>
    </source>
</evidence>
<keyword evidence="1" id="KW-0813">Transport</keyword>
<dbReference type="Pfam" id="PF07995">
    <property type="entry name" value="GSDH"/>
    <property type="match status" value="1"/>
</dbReference>
<keyword evidence="3 6" id="KW-0479">Metal-binding</keyword>
<feature type="domain" description="Cytochrome c" evidence="7">
    <location>
        <begin position="440"/>
        <end position="547"/>
    </location>
</feature>